<dbReference type="InterPro" id="IPR036411">
    <property type="entry name" value="TorD-like_sf"/>
</dbReference>
<dbReference type="Gene3D" id="1.20.120.1820">
    <property type="match status" value="1"/>
</dbReference>
<evidence type="ECO:0000313" key="4">
    <source>
        <dbReference type="EMBL" id="MBT1443456.1"/>
    </source>
</evidence>
<name>A0ABS5V112_9GAMM</name>
<dbReference type="RefSeq" id="WP_214505641.1">
    <property type="nucleotide sequence ID" value="NZ_JAHEPS010000001.1"/>
</dbReference>
<dbReference type="NCBIfam" id="NF003442">
    <property type="entry name" value="PRK04976.1"/>
    <property type="match status" value="1"/>
</dbReference>
<accession>A0ABS5V112</accession>
<comment type="caution">
    <text evidence="4">The sequence shown here is derived from an EMBL/GenBank/DDBJ whole genome shotgun (WGS) entry which is preliminary data.</text>
</comment>
<dbReference type="PANTHER" id="PTHR34227:SF11">
    <property type="entry name" value="CHAPERONE PROTEIN TORD"/>
    <property type="match status" value="1"/>
</dbReference>
<dbReference type="Proteomes" id="UP001195903">
    <property type="component" value="Unassembled WGS sequence"/>
</dbReference>
<gene>
    <name evidence="3 4" type="primary">torD</name>
    <name evidence="4" type="ORF">KJI95_02815</name>
</gene>
<dbReference type="SUPFAM" id="SSF89155">
    <property type="entry name" value="TorD-like"/>
    <property type="match status" value="1"/>
</dbReference>
<protein>
    <recommendedName>
        <fullName evidence="3">Chaperone protein TorD</fullName>
    </recommendedName>
</protein>
<keyword evidence="2 3" id="KW-0143">Chaperone</keyword>
<keyword evidence="5" id="KW-1185">Reference proteome</keyword>
<comment type="similarity">
    <text evidence="3">Belongs to the TorD/DmsD family. TorD subfamily.</text>
</comment>
<dbReference type="PANTHER" id="PTHR34227">
    <property type="entry name" value="CHAPERONE PROTEIN YCDY"/>
    <property type="match status" value="1"/>
</dbReference>
<evidence type="ECO:0000256" key="3">
    <source>
        <dbReference type="HAMAP-Rule" id="MF_01150"/>
    </source>
</evidence>
<keyword evidence="1 3" id="KW-0963">Cytoplasm</keyword>
<dbReference type="Gene3D" id="1.20.1280.20">
    <property type="entry name" value="HscB, C-terminal domain"/>
    <property type="match status" value="1"/>
</dbReference>
<dbReference type="Pfam" id="PF02613">
    <property type="entry name" value="Nitrate_red_del"/>
    <property type="match status" value="1"/>
</dbReference>
<evidence type="ECO:0000313" key="5">
    <source>
        <dbReference type="Proteomes" id="UP001195903"/>
    </source>
</evidence>
<dbReference type="InterPro" id="IPR020945">
    <property type="entry name" value="DMSO/NO3_reduct_chaperone"/>
</dbReference>
<evidence type="ECO:0000256" key="2">
    <source>
        <dbReference type="ARBA" id="ARBA00023186"/>
    </source>
</evidence>
<proteinExistence type="inferred from homology"/>
<comment type="function">
    <text evidence="3">Involved in the biogenesis of TorA. Acts on TorA before the insertion of the molybdenum cofactor and, as a result, probably favors a conformation of the apoenzyme that is competent for acquiring the cofactor.</text>
</comment>
<organism evidence="4 5">
    <name type="scientific">Shewanella jiangmenensis</name>
    <dbReference type="NCBI Taxonomy" id="2837387"/>
    <lineage>
        <taxon>Bacteria</taxon>
        <taxon>Pseudomonadati</taxon>
        <taxon>Pseudomonadota</taxon>
        <taxon>Gammaproteobacteria</taxon>
        <taxon>Alteromonadales</taxon>
        <taxon>Shewanellaceae</taxon>
        <taxon>Shewanella</taxon>
    </lineage>
</organism>
<evidence type="ECO:0000256" key="1">
    <source>
        <dbReference type="ARBA" id="ARBA00022490"/>
    </source>
</evidence>
<dbReference type="EMBL" id="JAHEPS010000001">
    <property type="protein sequence ID" value="MBT1443456.1"/>
    <property type="molecule type" value="Genomic_DNA"/>
</dbReference>
<dbReference type="HAMAP" id="MF_01150">
    <property type="entry name" value="TorD"/>
    <property type="match status" value="1"/>
</dbReference>
<sequence length="256" mass="27670">MTTSHSSFVESSFVEIDDGMAAHDMDAGDMASNEMNAVRASVWQLLSSLFAKELSAERIAELAGADLWQAFAGEAELKLAAAQIQSALIEASQAQDDNARLELAADFCSAFLQNAEHCAAPYASLYLGDAGENAKNETYDHDKTAQNKAERSLYGEKHQLMSDYLRSAGLGLADDFREPSDHLAVILALMAHLCEQASAESQRAFLESAILSWLAEFNARLGKLKLVSPLYGALGDFTLAWAKLDAELLQDESAVA</sequence>
<dbReference type="InterPro" id="IPR050289">
    <property type="entry name" value="TorD/DmsD_chaperones"/>
</dbReference>
<dbReference type="InterPro" id="IPR023069">
    <property type="entry name" value="Chaperone_TorD"/>
</dbReference>
<comment type="subcellular location">
    <subcellularLocation>
        <location evidence="3">Cytoplasm</location>
    </subcellularLocation>
</comment>
<reference evidence="4 5" key="1">
    <citation type="submission" date="2021-05" db="EMBL/GenBank/DDBJ databases">
        <title>Shewanella sp. JM162201.</title>
        <authorList>
            <person name="Xu S."/>
            <person name="Li A."/>
        </authorList>
    </citation>
    <scope>NUCLEOTIDE SEQUENCE [LARGE SCALE GENOMIC DNA]</scope>
    <source>
        <strain evidence="4 5">JM162201</strain>
    </source>
</reference>
<dbReference type="InterPro" id="IPR036386">
    <property type="entry name" value="HscB_C_sf"/>
</dbReference>